<dbReference type="InterPro" id="IPR052479">
    <property type="entry name" value="GPI-anchor_Adhesion_Reg"/>
</dbReference>
<keyword evidence="5" id="KW-1185">Reference proteome</keyword>
<dbReference type="STRING" id="294750.A0A095C8P2"/>
<dbReference type="GeneID" id="88179038"/>
<reference evidence="4 5" key="1">
    <citation type="journal article" date="2011" name="MBio">
        <title>Genome variation in Cryptococcus gattii, an emerging pathogen of immunocompetent hosts.</title>
        <authorList>
            <person name="D'Souza C.A."/>
            <person name="Kronstad J.W."/>
            <person name="Taylor G."/>
            <person name="Warren R."/>
            <person name="Yuen M."/>
            <person name="Hu G."/>
            <person name="Jung W.H."/>
            <person name="Sham A."/>
            <person name="Kidd S.E."/>
            <person name="Tangen K."/>
            <person name="Lee N."/>
            <person name="Zeilmaker T."/>
            <person name="Sawkins J."/>
            <person name="McVicker G."/>
            <person name="Shah S."/>
            <person name="Gnerre S."/>
            <person name="Griggs A."/>
            <person name="Zeng Q."/>
            <person name="Bartlett K."/>
            <person name="Li W."/>
            <person name="Wang X."/>
            <person name="Heitman J."/>
            <person name="Stajich J.E."/>
            <person name="Fraser J.A."/>
            <person name="Meyer W."/>
            <person name="Carter D."/>
            <person name="Schein J."/>
            <person name="Krzywinski M."/>
            <person name="Kwon-Chung K.J."/>
            <person name="Varma A."/>
            <person name="Wang J."/>
            <person name="Brunham R."/>
            <person name="Fyfe M."/>
            <person name="Ouellette B.F."/>
            <person name="Siddiqui A."/>
            <person name="Marra M."/>
            <person name="Jones S."/>
            <person name="Holt R."/>
            <person name="Birren B.W."/>
            <person name="Galagan J.E."/>
            <person name="Cuomo C.A."/>
        </authorList>
    </citation>
    <scope>NUCLEOTIDE SEQUENCE [LARGE SCALE GENOMIC DNA]</scope>
    <source>
        <strain evidence="4 5">R265</strain>
    </source>
</reference>
<accession>A0A095C8P2</accession>
<proteinExistence type="predicted"/>
<dbReference type="Pfam" id="PF10342">
    <property type="entry name" value="Kre9_KNH"/>
    <property type="match status" value="1"/>
</dbReference>
<evidence type="ECO:0000313" key="5">
    <source>
        <dbReference type="Proteomes" id="UP000029445"/>
    </source>
</evidence>
<protein>
    <recommendedName>
        <fullName evidence="3">Yeast cell wall synthesis Kre9/Knh1-like N-terminal domain-containing protein</fullName>
    </recommendedName>
</protein>
<feature type="domain" description="Yeast cell wall synthesis Kre9/Knh1-like N-terminal" evidence="3">
    <location>
        <begin position="24"/>
        <end position="111"/>
    </location>
</feature>
<dbReference type="OMA" id="DQVDMSK"/>
<evidence type="ECO:0000256" key="2">
    <source>
        <dbReference type="SAM" id="SignalP"/>
    </source>
</evidence>
<dbReference type="PANTHER" id="PTHR35185">
    <property type="entry name" value="SERINE/THREONINE-RICH PROTEIN ADG2-RELATED"/>
    <property type="match status" value="1"/>
</dbReference>
<dbReference type="VEuPathDB" id="FungiDB:CNBG_2705"/>
<reference evidence="4 5" key="2">
    <citation type="journal article" date="2018" name="Proc. Natl. Acad. Sci.">
        <title>RNAi is a critical determinant of centromere evolution in closely related fungi.</title>
        <authorList>
            <person name="Yadav V."/>
            <person name="Sun S."/>
            <person name="Billmyre R.B."/>
            <person name="Thimmappa B.C."/>
            <person name="Shea T."/>
            <person name="Lintner R."/>
            <person name="Bakkeren G."/>
            <person name="Cuomo C.A."/>
            <person name="Heitman J."/>
            <person name="Sanyal K."/>
        </authorList>
    </citation>
    <scope>NUCLEOTIDE SEQUENCE [LARGE SCALE GENOMIC DNA]</scope>
    <source>
        <strain evidence="4 5">R265</strain>
    </source>
</reference>
<dbReference type="HOGENOM" id="CLU_1510545_0_0_1"/>
<dbReference type="OrthoDB" id="5316007at2759"/>
<name>A0A095C8P2_CRYD2</name>
<dbReference type="EMBL" id="CP025766">
    <property type="protein sequence ID" value="KGB76867.1"/>
    <property type="molecule type" value="Genomic_DNA"/>
</dbReference>
<gene>
    <name evidence="4" type="ORF">CNBG_2705</name>
</gene>
<organism evidence="4 5">
    <name type="scientific">Cryptococcus deuterogattii (strain R265)</name>
    <name type="common">Cryptococcus gattii VGII (strain R265)</name>
    <dbReference type="NCBI Taxonomy" id="294750"/>
    <lineage>
        <taxon>Eukaryota</taxon>
        <taxon>Fungi</taxon>
        <taxon>Dikarya</taxon>
        <taxon>Basidiomycota</taxon>
        <taxon>Agaricomycotina</taxon>
        <taxon>Tremellomycetes</taxon>
        <taxon>Tremellales</taxon>
        <taxon>Cryptococcaceae</taxon>
        <taxon>Cryptococcus</taxon>
        <taxon>Cryptococcus gattii species complex</taxon>
    </lineage>
</organism>
<evidence type="ECO:0000259" key="3">
    <source>
        <dbReference type="Pfam" id="PF10342"/>
    </source>
</evidence>
<dbReference type="InterPro" id="IPR018466">
    <property type="entry name" value="Kre9/Knh1-like_N"/>
</dbReference>
<dbReference type="RefSeq" id="XP_062882719.1">
    <property type="nucleotide sequence ID" value="XM_063026764.1"/>
</dbReference>
<dbReference type="KEGG" id="cdeu:CNBG_2705"/>
<feature type="signal peptide" evidence="2">
    <location>
        <begin position="1"/>
        <end position="18"/>
    </location>
</feature>
<feature type="chain" id="PRO_5001914038" description="Yeast cell wall synthesis Kre9/Knh1-like N-terminal domain-containing protein" evidence="2">
    <location>
        <begin position="19"/>
        <end position="182"/>
    </location>
</feature>
<evidence type="ECO:0000256" key="1">
    <source>
        <dbReference type="ARBA" id="ARBA00022729"/>
    </source>
</evidence>
<dbReference type="PANTHER" id="PTHR35185:SF1">
    <property type="entry name" value="UPF0619 GPI-ANCHORED MEMBRANE PROTEIN C1322.10"/>
    <property type="match status" value="1"/>
</dbReference>
<sequence>MAARSILALASAAAVAQAIQITAPSNSSGWNTHGSQLIQWTSVITDAQNFTIAISKPNSSSRTNIVTTLVNTTDDSYIYMPSSDLKAGDGYRISFTSPDGGILAQSDEFSITDGTSTVSATASANSSATSSLRTSSGITVTLADVSHTSKAATATQSSGAERLTTFASGLLMLAGGALAMLA</sequence>
<evidence type="ECO:0000313" key="4">
    <source>
        <dbReference type="EMBL" id="KGB76867.1"/>
    </source>
</evidence>
<dbReference type="AlphaFoldDB" id="A0A095C8P2"/>
<keyword evidence="1 2" id="KW-0732">Signal</keyword>
<dbReference type="Proteomes" id="UP000029445">
    <property type="component" value="Chromosome 8"/>
</dbReference>